<evidence type="ECO:0000256" key="12">
    <source>
        <dbReference type="ARBA" id="ARBA00064192"/>
    </source>
</evidence>
<evidence type="ECO:0000256" key="4">
    <source>
        <dbReference type="ARBA" id="ARBA00022553"/>
    </source>
</evidence>
<dbReference type="CDD" id="cd02893">
    <property type="entry name" value="FTase"/>
    <property type="match status" value="1"/>
</dbReference>
<gene>
    <name evidence="15" type="ORF">MONBRDRAFT_33884</name>
</gene>
<keyword evidence="6 13" id="KW-0808">Transferase</keyword>
<keyword evidence="9 13" id="KW-0862">Zinc</keyword>
<accession>A9V860</accession>
<keyword evidence="10" id="KW-0443">Lipid metabolism</keyword>
<comment type="function">
    <text evidence="13">Catalyzes the transfer of a farnesyl moiety from farnesyl diphosphate to a cysteine at the fourth position from the C-terminus of several proteins. The beta subunit is responsible for peptide-binding.</text>
</comment>
<evidence type="ECO:0000256" key="1">
    <source>
        <dbReference type="ARBA" id="ARBA00010497"/>
    </source>
</evidence>
<comment type="function">
    <text evidence="11">Essential subunit of the farnesyltransferase complex. Catalyzes the transfer of a farnesyl moiety from farnesyl diphosphate to a cysteine at the fourth position from the C-terminus of several proteins having the C-terminal sequence Cys-aliphatic-aliphatic-X.</text>
</comment>
<keyword evidence="5 13" id="KW-0637">Prenyltransferase</keyword>
<evidence type="ECO:0000256" key="11">
    <source>
        <dbReference type="ARBA" id="ARBA00055850"/>
    </source>
</evidence>
<dbReference type="InterPro" id="IPR026872">
    <property type="entry name" value="FTB"/>
</dbReference>
<dbReference type="InterPro" id="IPR001330">
    <property type="entry name" value="Prenyltrans"/>
</dbReference>
<dbReference type="FunCoup" id="A9V860">
    <property type="interactions" value="662"/>
</dbReference>
<dbReference type="AlphaFoldDB" id="A9V860"/>
<comment type="similarity">
    <text evidence="1 13">Belongs to the protein prenyltransferase subunit beta family.</text>
</comment>
<dbReference type="GO" id="GO:0005965">
    <property type="term" value="C:protein farnesyltransferase complex"/>
    <property type="evidence" value="ECO:0000318"/>
    <property type="project" value="GO_Central"/>
</dbReference>
<evidence type="ECO:0000313" key="15">
    <source>
        <dbReference type="EMBL" id="EDQ86216.1"/>
    </source>
</evidence>
<dbReference type="GO" id="GO:0006629">
    <property type="term" value="P:lipid metabolic process"/>
    <property type="evidence" value="ECO:0007669"/>
    <property type="project" value="UniProtKB-KW"/>
</dbReference>
<dbReference type="Proteomes" id="UP000001357">
    <property type="component" value="Unassembled WGS sequence"/>
</dbReference>
<evidence type="ECO:0000313" key="16">
    <source>
        <dbReference type="Proteomes" id="UP000001357"/>
    </source>
</evidence>
<dbReference type="EC" id="2.5.1.58" evidence="2 13"/>
<dbReference type="EMBL" id="CH991567">
    <property type="protein sequence ID" value="EDQ86216.1"/>
    <property type="molecule type" value="Genomic_DNA"/>
</dbReference>
<evidence type="ECO:0000256" key="13">
    <source>
        <dbReference type="RuleBase" id="RU365056"/>
    </source>
</evidence>
<comment type="cofactor">
    <cofactor evidence="13">
        <name>Zn(2+)</name>
        <dbReference type="ChEBI" id="CHEBI:29105"/>
    </cofactor>
    <text evidence="13">Binds 1 zinc ion per subunit.</text>
</comment>
<dbReference type="KEGG" id="mbr:MONBRDRAFT_33884"/>
<dbReference type="OMA" id="WCIYWIL"/>
<evidence type="ECO:0000259" key="14">
    <source>
        <dbReference type="Pfam" id="PF00432"/>
    </source>
</evidence>
<feature type="domain" description="Prenyltransferase alpha-alpha toroid" evidence="14">
    <location>
        <begin position="62"/>
        <end position="373"/>
    </location>
</feature>
<evidence type="ECO:0000256" key="5">
    <source>
        <dbReference type="ARBA" id="ARBA00022602"/>
    </source>
</evidence>
<proteinExistence type="inferred from homology"/>
<dbReference type="InterPro" id="IPR045089">
    <property type="entry name" value="PGGT1B-like"/>
</dbReference>
<keyword evidence="4" id="KW-0597">Phosphoprotein</keyword>
<organism evidence="15 16">
    <name type="scientific">Monosiga brevicollis</name>
    <name type="common">Choanoflagellate</name>
    <dbReference type="NCBI Taxonomy" id="81824"/>
    <lineage>
        <taxon>Eukaryota</taxon>
        <taxon>Choanoflagellata</taxon>
        <taxon>Craspedida</taxon>
        <taxon>Salpingoecidae</taxon>
        <taxon>Monosiga</taxon>
    </lineage>
</organism>
<dbReference type="SUPFAM" id="SSF48239">
    <property type="entry name" value="Terpenoid cyclases/Protein prenyltransferases"/>
    <property type="match status" value="1"/>
</dbReference>
<dbReference type="GeneID" id="5894171"/>
<keyword evidence="16" id="KW-1185">Reference proteome</keyword>
<dbReference type="STRING" id="81824.A9V860"/>
<evidence type="ECO:0000256" key="10">
    <source>
        <dbReference type="ARBA" id="ARBA00023098"/>
    </source>
</evidence>
<protein>
    <recommendedName>
        <fullName evidence="3 13">Protein farnesyltransferase subunit beta</fullName>
        <shortName evidence="13">FTase-beta</shortName>
        <ecNumber evidence="2 13">2.5.1.58</ecNumber>
    </recommendedName>
</protein>
<evidence type="ECO:0000256" key="9">
    <source>
        <dbReference type="ARBA" id="ARBA00022833"/>
    </source>
</evidence>
<dbReference type="Gene3D" id="1.50.10.20">
    <property type="match status" value="1"/>
</dbReference>
<dbReference type="InParanoid" id="A9V860"/>
<name>A9V860_MONBE</name>
<evidence type="ECO:0000256" key="7">
    <source>
        <dbReference type="ARBA" id="ARBA00022723"/>
    </source>
</evidence>
<comment type="subunit">
    <text evidence="12">Heterodimer of FNTA and FNTB.</text>
</comment>
<keyword evidence="7 13" id="KW-0479">Metal-binding</keyword>
<comment type="subunit">
    <text evidence="13">Heterodimer of an alpha and a beta subunit.</text>
</comment>
<dbReference type="PANTHER" id="PTHR11774">
    <property type="entry name" value="GERANYLGERANYL TRANSFERASE TYPE BETA SUBUNIT"/>
    <property type="match status" value="1"/>
</dbReference>
<evidence type="ECO:0000256" key="3">
    <source>
        <dbReference type="ARBA" id="ARBA00015798"/>
    </source>
</evidence>
<sequence length="394" mass="42671">MALLVPLDAWGALTINDDGLSTLTTRQQEAVETQLEDECFRPVLADPEVQPRLSLQSEWLMLDRRRHIGFLRSGLGQLGSGYQCLDASRPWIIYWCLHGLSLLGYEPNESERTRCINTLRQCQNATGGFGGGPGQLSHLAPTYASVNALAILGPDALSIIDRISLRKFLAARKRADGSFTMHEDGEVDIRGVYCATSAAFLACLPKLDELFAGSAAWIARCQTYEGGFAAVPGAEAHGGYAFCGLAALHLLQGAELIDLPRLASWAVERQMKFEGGFQGRTNKLVDGCYSFWVGGVFPLLRKMLKAQGADPGLLCSAEGLIHYVCICCQHPRGGLIDKPGKGRDFYHTCYCLSGLQAVGHPELIVSTHEAFNIASAKAKAAQEFFASQTAGSNL</sequence>
<dbReference type="Pfam" id="PF00432">
    <property type="entry name" value="Prenyltrans"/>
    <property type="match status" value="1"/>
</dbReference>
<dbReference type="RefSeq" id="XP_001748886.1">
    <property type="nucleotide sequence ID" value="XM_001748834.1"/>
</dbReference>
<reference evidence="15 16" key="1">
    <citation type="journal article" date="2008" name="Nature">
        <title>The genome of the choanoflagellate Monosiga brevicollis and the origin of metazoans.</title>
        <authorList>
            <consortium name="JGI Sequencing"/>
            <person name="King N."/>
            <person name="Westbrook M.J."/>
            <person name="Young S.L."/>
            <person name="Kuo A."/>
            <person name="Abedin M."/>
            <person name="Chapman J."/>
            <person name="Fairclough S."/>
            <person name="Hellsten U."/>
            <person name="Isogai Y."/>
            <person name="Letunic I."/>
            <person name="Marr M."/>
            <person name="Pincus D."/>
            <person name="Putnam N."/>
            <person name="Rokas A."/>
            <person name="Wright K.J."/>
            <person name="Zuzow R."/>
            <person name="Dirks W."/>
            <person name="Good M."/>
            <person name="Goodstein D."/>
            <person name="Lemons D."/>
            <person name="Li W."/>
            <person name="Lyons J.B."/>
            <person name="Morris A."/>
            <person name="Nichols S."/>
            <person name="Richter D.J."/>
            <person name="Salamov A."/>
            <person name="Bork P."/>
            <person name="Lim W.A."/>
            <person name="Manning G."/>
            <person name="Miller W.T."/>
            <person name="McGinnis W."/>
            <person name="Shapiro H."/>
            <person name="Tjian R."/>
            <person name="Grigoriev I.V."/>
            <person name="Rokhsar D."/>
        </authorList>
    </citation>
    <scope>NUCLEOTIDE SEQUENCE [LARGE SCALE GENOMIC DNA]</scope>
    <source>
        <strain evidence="16">MX1 / ATCC 50154</strain>
    </source>
</reference>
<dbReference type="eggNOG" id="KOG0365">
    <property type="taxonomic scope" value="Eukaryota"/>
</dbReference>
<dbReference type="GO" id="GO:0008270">
    <property type="term" value="F:zinc ion binding"/>
    <property type="evidence" value="ECO:0007669"/>
    <property type="project" value="UniProtKB-UniRule"/>
</dbReference>
<evidence type="ECO:0000256" key="6">
    <source>
        <dbReference type="ARBA" id="ARBA00022679"/>
    </source>
</evidence>
<dbReference type="PANTHER" id="PTHR11774:SF6">
    <property type="entry name" value="PROTEIN FARNESYLTRANSFERASE SUBUNIT BETA"/>
    <property type="match status" value="1"/>
</dbReference>
<evidence type="ECO:0000256" key="2">
    <source>
        <dbReference type="ARBA" id="ARBA00012702"/>
    </source>
</evidence>
<dbReference type="InterPro" id="IPR008930">
    <property type="entry name" value="Terpenoid_cyclase/PrenylTrfase"/>
</dbReference>
<keyword evidence="8" id="KW-0677">Repeat</keyword>
<evidence type="ECO:0000256" key="8">
    <source>
        <dbReference type="ARBA" id="ARBA00022737"/>
    </source>
</evidence>
<comment type="catalytic activity">
    <reaction evidence="13">
        <text>L-cysteinyl-[protein] + (2E,6E)-farnesyl diphosphate = S-(2E,6E)-farnesyl-L-cysteinyl-[protein] + diphosphate</text>
        <dbReference type="Rhea" id="RHEA:13345"/>
        <dbReference type="Rhea" id="RHEA-COMP:10131"/>
        <dbReference type="Rhea" id="RHEA-COMP:11535"/>
        <dbReference type="ChEBI" id="CHEBI:29950"/>
        <dbReference type="ChEBI" id="CHEBI:33019"/>
        <dbReference type="ChEBI" id="CHEBI:86019"/>
        <dbReference type="ChEBI" id="CHEBI:175763"/>
    </reaction>
</comment>
<dbReference type="GO" id="GO:0097354">
    <property type="term" value="P:prenylation"/>
    <property type="evidence" value="ECO:0007669"/>
    <property type="project" value="UniProtKB-UniRule"/>
</dbReference>
<dbReference type="FunFam" id="1.50.10.20:FF:000007">
    <property type="entry name" value="Protein farnesyltransferase subunit beta"/>
    <property type="match status" value="1"/>
</dbReference>
<dbReference type="GO" id="GO:0004660">
    <property type="term" value="F:protein farnesyltransferase activity"/>
    <property type="evidence" value="ECO:0007669"/>
    <property type="project" value="UniProtKB-UniRule"/>
</dbReference>